<feature type="domain" description="ARG and Rhodanese-Phosphatase-superfamily-associated" evidence="1">
    <location>
        <begin position="33"/>
        <end position="337"/>
    </location>
</feature>
<protein>
    <recommendedName>
        <fullName evidence="1">ARG and Rhodanese-Phosphatase-superfamily-associated domain-containing protein</fullName>
    </recommendedName>
</protein>
<evidence type="ECO:0000259" key="1">
    <source>
        <dbReference type="Pfam" id="PF20208"/>
    </source>
</evidence>
<organism evidence="2 3">
    <name type="scientific">Eiseniibacteriota bacterium</name>
    <dbReference type="NCBI Taxonomy" id="2212470"/>
    <lineage>
        <taxon>Bacteria</taxon>
        <taxon>Candidatus Eiseniibacteriota</taxon>
    </lineage>
</organism>
<evidence type="ECO:0000313" key="3">
    <source>
        <dbReference type="Proteomes" id="UP000696931"/>
    </source>
</evidence>
<proteinExistence type="predicted"/>
<dbReference type="Pfam" id="PF20208">
    <property type="entry name" value="ARPP-1"/>
    <property type="match status" value="1"/>
</dbReference>
<dbReference type="EMBL" id="JACRIW010000097">
    <property type="protein sequence ID" value="MBI5170542.1"/>
    <property type="molecule type" value="Genomic_DNA"/>
</dbReference>
<dbReference type="AlphaFoldDB" id="A0A933SEA6"/>
<comment type="caution">
    <text evidence="2">The sequence shown here is derived from an EMBL/GenBank/DDBJ whole genome shotgun (WGS) entry which is preliminary data.</text>
</comment>
<accession>A0A933SEA6</accession>
<name>A0A933SEA6_UNCEI</name>
<dbReference type="InterPro" id="IPR046699">
    <property type="entry name" value="ARPP-1"/>
</dbReference>
<dbReference type="Proteomes" id="UP000696931">
    <property type="component" value="Unassembled WGS sequence"/>
</dbReference>
<evidence type="ECO:0000313" key="2">
    <source>
        <dbReference type="EMBL" id="MBI5170542.1"/>
    </source>
</evidence>
<sequence>MTRMIPGPDSRQPQPFAPYHQIPGQLAWWLAEVRIADTASVGALEFTPLVHAGPFGPAPMLLHDAIASGALQVGEHAGGVVNTVVARNLGKLPVLILEGESIVGAKQNRVVTADVMIAPGAEACVPVGCVERGRWDHVSHSAKFAVAEVPVEPMMRARAVREVREQGHLDQSRLWSDVDEKLSTHEVRSDSANYHAFTQHAQADVNAMLKDVPRVDGQVGLLACAEGRLVALDVLGVPENWTSIGDRLAKSYLFAGLDMLATAGAPKRKRGFFGRMREEAPVAPVTGTPQEWIKHIAGARVLTRRGIGMGSTIGLESPALHGAGLWVDDAPAHVAVFGQ</sequence>
<reference evidence="2" key="1">
    <citation type="submission" date="2020-07" db="EMBL/GenBank/DDBJ databases">
        <title>Huge and variable diversity of episymbiotic CPR bacteria and DPANN archaea in groundwater ecosystems.</title>
        <authorList>
            <person name="He C.Y."/>
            <person name="Keren R."/>
            <person name="Whittaker M."/>
            <person name="Farag I.F."/>
            <person name="Doudna J."/>
            <person name="Cate J.H.D."/>
            <person name="Banfield J.F."/>
        </authorList>
    </citation>
    <scope>NUCLEOTIDE SEQUENCE</scope>
    <source>
        <strain evidence="2">NC_groundwater_1813_Pr3_B-0.1um_71_17</strain>
    </source>
</reference>
<gene>
    <name evidence="2" type="ORF">HZA61_13725</name>
</gene>